<dbReference type="InterPro" id="IPR046848">
    <property type="entry name" value="E_motif"/>
</dbReference>
<proteinExistence type="predicted"/>
<protein>
    <submittedName>
        <fullName evidence="1">Pentatricopeptide repeat-containing protein</fullName>
    </submittedName>
</protein>
<gene>
    <name evidence="1" type="ORF">Adt_24132</name>
</gene>
<name>A0ABD1SCW6_9LAMI</name>
<dbReference type="EMBL" id="JBFOLK010000007">
    <property type="protein sequence ID" value="KAL2498582.1"/>
    <property type="molecule type" value="Genomic_DNA"/>
</dbReference>
<evidence type="ECO:0000313" key="2">
    <source>
        <dbReference type="Proteomes" id="UP001604336"/>
    </source>
</evidence>
<dbReference type="PANTHER" id="PTHR47926:SF433">
    <property type="entry name" value="PENTATRICOPEPTIDE REPEAT-CONTAINING PROTEIN"/>
    <property type="match status" value="1"/>
</dbReference>
<evidence type="ECO:0000313" key="1">
    <source>
        <dbReference type="EMBL" id="KAL2498582.1"/>
    </source>
</evidence>
<dbReference type="PANTHER" id="PTHR47926">
    <property type="entry name" value="PENTATRICOPEPTIDE REPEAT-CONTAINING PROTEIN"/>
    <property type="match status" value="1"/>
</dbReference>
<dbReference type="AlphaFoldDB" id="A0ABD1SCW6"/>
<sequence>MYAELGRWRDVIKVRKLMKQCGVIKQPGCSWIEIGSQMHVFLVKDKRHSQKREIHLLLKLFTSMMKLSGYAPNIGDLNADEEQNKAELTMLQELEMPLVAAGLIIIKFLIKQPMEYVQKFDSLISKRNSQVLQNNLAPLFNLQPTSHFGLILKKTTIEQVKRSQQFVMFWLCFKVS</sequence>
<comment type="caution">
    <text evidence="1">The sequence shown here is derived from an EMBL/GenBank/DDBJ whole genome shotgun (WGS) entry which is preliminary data.</text>
</comment>
<dbReference type="InterPro" id="IPR046960">
    <property type="entry name" value="PPR_At4g14850-like_plant"/>
</dbReference>
<organism evidence="1 2">
    <name type="scientific">Abeliophyllum distichum</name>
    <dbReference type="NCBI Taxonomy" id="126358"/>
    <lineage>
        <taxon>Eukaryota</taxon>
        <taxon>Viridiplantae</taxon>
        <taxon>Streptophyta</taxon>
        <taxon>Embryophyta</taxon>
        <taxon>Tracheophyta</taxon>
        <taxon>Spermatophyta</taxon>
        <taxon>Magnoliopsida</taxon>
        <taxon>eudicotyledons</taxon>
        <taxon>Gunneridae</taxon>
        <taxon>Pentapetalae</taxon>
        <taxon>asterids</taxon>
        <taxon>lamiids</taxon>
        <taxon>Lamiales</taxon>
        <taxon>Oleaceae</taxon>
        <taxon>Forsythieae</taxon>
        <taxon>Abeliophyllum</taxon>
    </lineage>
</organism>
<accession>A0ABD1SCW6</accession>
<dbReference type="Proteomes" id="UP001604336">
    <property type="component" value="Unassembled WGS sequence"/>
</dbReference>
<dbReference type="Pfam" id="PF20431">
    <property type="entry name" value="E_motif"/>
    <property type="match status" value="1"/>
</dbReference>
<keyword evidence="2" id="KW-1185">Reference proteome</keyword>
<reference evidence="2" key="1">
    <citation type="submission" date="2024-07" db="EMBL/GenBank/DDBJ databases">
        <title>Two chromosome-level genome assemblies of Korean endemic species Abeliophyllum distichum and Forsythia ovata (Oleaceae).</title>
        <authorList>
            <person name="Jang H."/>
        </authorList>
    </citation>
    <scope>NUCLEOTIDE SEQUENCE [LARGE SCALE GENOMIC DNA]</scope>
</reference>